<keyword evidence="3" id="KW-0134">Cell wall</keyword>
<gene>
    <name evidence="16" type="ORF">DCAR_0727941</name>
</gene>
<keyword evidence="10" id="KW-0379">Hydroxylation</keyword>
<dbReference type="GO" id="GO:0016020">
    <property type="term" value="C:membrane"/>
    <property type="evidence" value="ECO:0007669"/>
    <property type="project" value="UniProtKB-SubCell"/>
</dbReference>
<evidence type="ECO:0000256" key="9">
    <source>
        <dbReference type="ARBA" id="ARBA00023180"/>
    </source>
</evidence>
<keyword evidence="6 14" id="KW-0732">Signal</keyword>
<evidence type="ECO:0000259" key="15">
    <source>
        <dbReference type="Pfam" id="PF08263"/>
    </source>
</evidence>
<dbReference type="InterPro" id="IPR001611">
    <property type="entry name" value="Leu-rich_rpt"/>
</dbReference>
<dbReference type="Proteomes" id="UP000077755">
    <property type="component" value="Chromosome 7"/>
</dbReference>
<dbReference type="EMBL" id="CP093349">
    <property type="protein sequence ID" value="WOH08500.1"/>
    <property type="molecule type" value="Genomic_DNA"/>
</dbReference>
<dbReference type="InterPro" id="IPR032675">
    <property type="entry name" value="LRR_dom_sf"/>
</dbReference>
<feature type="signal peptide" evidence="14">
    <location>
        <begin position="1"/>
        <end position="24"/>
    </location>
</feature>
<organism evidence="16 17">
    <name type="scientific">Daucus carota subsp. sativus</name>
    <name type="common">Carrot</name>
    <dbReference type="NCBI Taxonomy" id="79200"/>
    <lineage>
        <taxon>Eukaryota</taxon>
        <taxon>Viridiplantae</taxon>
        <taxon>Streptophyta</taxon>
        <taxon>Embryophyta</taxon>
        <taxon>Tracheophyta</taxon>
        <taxon>Spermatophyta</taxon>
        <taxon>Magnoliopsida</taxon>
        <taxon>eudicotyledons</taxon>
        <taxon>Gunneridae</taxon>
        <taxon>Pentapetalae</taxon>
        <taxon>asterids</taxon>
        <taxon>campanulids</taxon>
        <taxon>Apiales</taxon>
        <taxon>Apiaceae</taxon>
        <taxon>Apioideae</taxon>
        <taxon>Scandiceae</taxon>
        <taxon>Daucinae</taxon>
        <taxon>Daucus</taxon>
        <taxon>Daucus sect. Daucus</taxon>
    </lineage>
</organism>
<name>A0AAF0XIM9_DAUCS</name>
<dbReference type="GO" id="GO:0071555">
    <property type="term" value="P:cell wall organization"/>
    <property type="evidence" value="ECO:0007669"/>
    <property type="project" value="UniProtKB-KW"/>
</dbReference>
<keyword evidence="5" id="KW-0433">Leucine-rich repeat</keyword>
<evidence type="ECO:0000256" key="6">
    <source>
        <dbReference type="ARBA" id="ARBA00022729"/>
    </source>
</evidence>
<evidence type="ECO:0000256" key="10">
    <source>
        <dbReference type="ARBA" id="ARBA00023278"/>
    </source>
</evidence>
<keyword evidence="17" id="KW-1185">Reference proteome</keyword>
<protein>
    <recommendedName>
        <fullName evidence="12">Cell wall hydroxyproline-rich glycoprotein</fullName>
    </recommendedName>
</protein>
<evidence type="ECO:0000256" key="14">
    <source>
        <dbReference type="SAM" id="SignalP"/>
    </source>
</evidence>
<comment type="subcellular location">
    <subcellularLocation>
        <location evidence="2">Membrane</location>
    </subcellularLocation>
    <subcellularLocation>
        <location evidence="1">Secreted</location>
        <location evidence="1">Cell wall</location>
    </subcellularLocation>
</comment>
<feature type="domain" description="Leucine-rich repeat-containing N-terminal plant-type" evidence="15">
    <location>
        <begin position="68"/>
        <end position="100"/>
    </location>
</feature>
<evidence type="ECO:0000256" key="3">
    <source>
        <dbReference type="ARBA" id="ARBA00022512"/>
    </source>
</evidence>
<evidence type="ECO:0000256" key="7">
    <source>
        <dbReference type="ARBA" id="ARBA00022737"/>
    </source>
</evidence>
<evidence type="ECO:0000256" key="4">
    <source>
        <dbReference type="ARBA" id="ARBA00022525"/>
    </source>
</evidence>
<dbReference type="FunFam" id="3.80.10.10:FF:000224">
    <property type="entry name" value="Leucine-rich repeat extensin-like protein 1"/>
    <property type="match status" value="1"/>
</dbReference>
<dbReference type="PANTHER" id="PTHR32093">
    <property type="entry name" value="LEUCINE-RICH REPEAT EXTENSIN-LIKE PROTEIN 3-RELATED"/>
    <property type="match status" value="1"/>
</dbReference>
<dbReference type="SUPFAM" id="SSF52058">
    <property type="entry name" value="L domain-like"/>
    <property type="match status" value="1"/>
</dbReference>
<keyword evidence="8" id="KW-0472">Membrane</keyword>
<feature type="chain" id="PRO_5041973503" description="Cell wall hydroxyproline-rich glycoprotein" evidence="14">
    <location>
        <begin position="25"/>
        <end position="428"/>
    </location>
</feature>
<dbReference type="PANTHER" id="PTHR32093:SF121">
    <property type="entry name" value="LEUCINE-RICH REPEAT EXTENSIN-LIKE PROTEIN 6"/>
    <property type="match status" value="1"/>
</dbReference>
<keyword evidence="11" id="KW-0961">Cell wall biogenesis/degradation</keyword>
<accession>A0AAF0XIM9</accession>
<evidence type="ECO:0000256" key="1">
    <source>
        <dbReference type="ARBA" id="ARBA00004191"/>
    </source>
</evidence>
<sequence>MKMNTFLWLFVSLSALFIFTPSHQLSIELPIGSILPPLVSPIVSSPPSPRPQVSPIFPNPRLEKAYIALQALKHAITSDPKNITSDWCGPNVCNYTGVYCAPALDNPKIRTVAGIDLNHGDISGVLPEALCLLTDLALFHINSNRFCGSLPETYKSLGLLYELDVSNNLFSGSFPNVVLSLPSLKFLDIRYNNFKGEVPSRLYDLKLDALFINNNNFQFSIPKNFGNSPVSVVVLANNKINGCFPESIVKMKKTLNELIISNSNLVGCLPPEIGSLTSLTVFDVSNNMILSSGALPESMGGMKSLEQLNVAHNNFSGDIPASICSLPRLENFTYSYNYFCGEPKACLRLADKDDRMNCLFDRPLQRSAYECKAFYSHPVDCGASGTCPARSPPPPPPRHAYASPPPPPWHAYASPPPPPRHAYAPPPH</sequence>
<evidence type="ECO:0000256" key="13">
    <source>
        <dbReference type="SAM" id="MobiDB-lite"/>
    </source>
</evidence>
<dbReference type="FunFam" id="3.80.10.10:FF:000041">
    <property type="entry name" value="LRR receptor-like serine/threonine-protein kinase ERECTA"/>
    <property type="match status" value="1"/>
</dbReference>
<keyword evidence="4" id="KW-0964">Secreted</keyword>
<proteinExistence type="predicted"/>
<keyword evidence="9" id="KW-0325">Glycoprotein</keyword>
<dbReference type="Pfam" id="PF00560">
    <property type="entry name" value="LRR_1"/>
    <property type="match status" value="2"/>
</dbReference>
<evidence type="ECO:0000313" key="16">
    <source>
        <dbReference type="EMBL" id="WOH08500.1"/>
    </source>
</evidence>
<dbReference type="InterPro" id="IPR051582">
    <property type="entry name" value="LRR_extensin-like_regulator"/>
</dbReference>
<evidence type="ECO:0000256" key="12">
    <source>
        <dbReference type="ARBA" id="ARBA00041871"/>
    </source>
</evidence>
<keyword evidence="7" id="KW-0677">Repeat</keyword>
<evidence type="ECO:0000313" key="17">
    <source>
        <dbReference type="Proteomes" id="UP000077755"/>
    </source>
</evidence>
<feature type="compositionally biased region" description="Pro residues" evidence="13">
    <location>
        <begin position="390"/>
        <end position="428"/>
    </location>
</feature>
<evidence type="ECO:0000256" key="5">
    <source>
        <dbReference type="ARBA" id="ARBA00022614"/>
    </source>
</evidence>
<dbReference type="AlphaFoldDB" id="A0AAF0XIM9"/>
<reference evidence="16" key="1">
    <citation type="journal article" date="2016" name="Nat. Genet.">
        <title>A high-quality carrot genome assembly provides new insights into carotenoid accumulation and asterid genome evolution.</title>
        <authorList>
            <person name="Iorizzo M."/>
            <person name="Ellison S."/>
            <person name="Senalik D."/>
            <person name="Zeng P."/>
            <person name="Satapoomin P."/>
            <person name="Huang J."/>
            <person name="Bowman M."/>
            <person name="Iovene M."/>
            <person name="Sanseverino W."/>
            <person name="Cavagnaro P."/>
            <person name="Yildiz M."/>
            <person name="Macko-Podgorni A."/>
            <person name="Moranska E."/>
            <person name="Grzebelus E."/>
            <person name="Grzebelus D."/>
            <person name="Ashrafi H."/>
            <person name="Zheng Z."/>
            <person name="Cheng S."/>
            <person name="Spooner D."/>
            <person name="Van Deynze A."/>
            <person name="Simon P."/>
        </authorList>
    </citation>
    <scope>NUCLEOTIDE SEQUENCE</scope>
    <source>
        <tissue evidence="16">Leaf</tissue>
    </source>
</reference>
<evidence type="ECO:0000256" key="2">
    <source>
        <dbReference type="ARBA" id="ARBA00004370"/>
    </source>
</evidence>
<dbReference type="Gene3D" id="3.80.10.10">
    <property type="entry name" value="Ribonuclease Inhibitor"/>
    <property type="match status" value="2"/>
</dbReference>
<dbReference type="InterPro" id="IPR013210">
    <property type="entry name" value="LRR_N_plant-typ"/>
</dbReference>
<evidence type="ECO:0000256" key="8">
    <source>
        <dbReference type="ARBA" id="ARBA00023136"/>
    </source>
</evidence>
<evidence type="ECO:0000256" key="11">
    <source>
        <dbReference type="ARBA" id="ARBA00023316"/>
    </source>
</evidence>
<dbReference type="Pfam" id="PF08263">
    <property type="entry name" value="LRRNT_2"/>
    <property type="match status" value="1"/>
</dbReference>
<reference evidence="16" key="2">
    <citation type="submission" date="2022-03" db="EMBL/GenBank/DDBJ databases">
        <title>Draft title - Genomic analysis of global carrot germplasm unveils the trajectory of domestication and the origin of high carotenoid orange carrot.</title>
        <authorList>
            <person name="Iorizzo M."/>
            <person name="Ellison S."/>
            <person name="Senalik D."/>
            <person name="Macko-Podgorni A."/>
            <person name="Grzebelus D."/>
            <person name="Bostan H."/>
            <person name="Rolling W."/>
            <person name="Curaba J."/>
            <person name="Simon P."/>
        </authorList>
    </citation>
    <scope>NUCLEOTIDE SEQUENCE</scope>
    <source>
        <tissue evidence="16">Leaf</tissue>
    </source>
</reference>
<feature type="region of interest" description="Disordered" evidence="13">
    <location>
        <begin position="386"/>
        <end position="428"/>
    </location>
</feature>